<protein>
    <recommendedName>
        <fullName evidence="1">Non-reducing end beta-L-arabinofuranosidase-like GH127 catalytic domain-containing protein</fullName>
    </recommendedName>
</protein>
<dbReference type="Pfam" id="PF07944">
    <property type="entry name" value="Beta-AFase-like_GH127_cat"/>
    <property type="match status" value="1"/>
</dbReference>
<comment type="caution">
    <text evidence="2">The sequence shown here is derived from an EMBL/GenBank/DDBJ whole genome shotgun (WGS) entry which is preliminary data.</text>
</comment>
<dbReference type="GO" id="GO:0005975">
    <property type="term" value="P:carbohydrate metabolic process"/>
    <property type="evidence" value="ECO:0007669"/>
    <property type="project" value="InterPro"/>
</dbReference>
<dbReference type="InterPro" id="IPR012878">
    <property type="entry name" value="Beta-AFase-like_GH127_cat"/>
</dbReference>
<sequence>MLYSVIWLYNRTGEDWLLDFACKVHRNTAKWEQDVINWHNVNISQGFGEPATFYLVSKDSAHLTAADRNWQKVRDLYGQVPGGMFGGDENCRPGYTGPRQAVETCGMVEMMLSHEILMMISGDTKWADRCEDVAFNSFPASMTADLKALRYLTAPNLVQSDWHSKAPGLQNGGPMLMMDPHRHRCCQHNVGHGWPYYAEHLWAATRDNGIAALLYSASEVNATVGNGTSVTITENTHYP</sequence>
<name>X1RKZ9_9ZZZZ</name>
<dbReference type="AlphaFoldDB" id="X1RKZ9"/>
<feature type="non-terminal residue" evidence="2">
    <location>
        <position position="239"/>
    </location>
</feature>
<feature type="domain" description="Non-reducing end beta-L-arabinofuranosidase-like GH127 catalytic" evidence="1">
    <location>
        <begin position="4"/>
        <end position="198"/>
    </location>
</feature>
<organism evidence="2">
    <name type="scientific">marine sediment metagenome</name>
    <dbReference type="NCBI Taxonomy" id="412755"/>
    <lineage>
        <taxon>unclassified sequences</taxon>
        <taxon>metagenomes</taxon>
        <taxon>ecological metagenomes</taxon>
    </lineage>
</organism>
<dbReference type="EMBL" id="BARW01004889">
    <property type="protein sequence ID" value="GAI67626.1"/>
    <property type="molecule type" value="Genomic_DNA"/>
</dbReference>
<dbReference type="InterPro" id="IPR008928">
    <property type="entry name" value="6-hairpin_glycosidase_sf"/>
</dbReference>
<dbReference type="PANTHER" id="PTHR31151">
    <property type="entry name" value="PROLINE-TRNA LIGASE (DUF1680)"/>
    <property type="match status" value="1"/>
</dbReference>
<accession>X1RKZ9</accession>
<proteinExistence type="predicted"/>
<evidence type="ECO:0000313" key="2">
    <source>
        <dbReference type="EMBL" id="GAI67626.1"/>
    </source>
</evidence>
<reference evidence="2" key="1">
    <citation type="journal article" date="2014" name="Front. Microbiol.">
        <title>High frequency of phylogenetically diverse reductive dehalogenase-homologous genes in deep subseafloor sedimentary metagenomes.</title>
        <authorList>
            <person name="Kawai M."/>
            <person name="Futagami T."/>
            <person name="Toyoda A."/>
            <person name="Takaki Y."/>
            <person name="Nishi S."/>
            <person name="Hori S."/>
            <person name="Arai W."/>
            <person name="Tsubouchi T."/>
            <person name="Morono Y."/>
            <person name="Uchiyama I."/>
            <person name="Ito T."/>
            <person name="Fujiyama A."/>
            <person name="Inagaki F."/>
            <person name="Takami H."/>
        </authorList>
    </citation>
    <scope>NUCLEOTIDE SEQUENCE</scope>
    <source>
        <strain evidence="2">Expedition CK06-06</strain>
    </source>
</reference>
<dbReference type="PANTHER" id="PTHR31151:SF0">
    <property type="entry name" value="PROLINE-TRNA LIGASE (DUF1680)"/>
    <property type="match status" value="1"/>
</dbReference>
<gene>
    <name evidence="2" type="ORF">S12H4_11080</name>
</gene>
<dbReference type="SUPFAM" id="SSF48208">
    <property type="entry name" value="Six-hairpin glycosidases"/>
    <property type="match status" value="1"/>
</dbReference>
<evidence type="ECO:0000259" key="1">
    <source>
        <dbReference type="Pfam" id="PF07944"/>
    </source>
</evidence>